<sequence length="394" mass="45988">MSTQSVILLLILLVFPFFTASSKHSPLPKDRQACKREEIRFISDKYQFYEDPVQLTFDSGMSLNQVLVTRILEEECGLRDKKVYNSYRRWKRSTTSRGKFSFQNYFMDFYQKSEKVLKPDLLKGIKNVVDHLKHIKPTMQRVKSAGTGKFFNRMWRDLEELKLESNDEHFDLMLEQTIRTSLQMLIGYEELSEPLLYHPNILDQIKRRIPITNGKLLSEVTVSDVKCHQHYRDSQVVLLMKLKIPVVEKKTIDKCDDIGIISHNSYQYYELPTATFPHNGNIFKVDFEQCASEDFVFCPFGALRPTECSKENLSGCSLERRINPTEIFRELQNGFAVYGSFTQVITRKDAQISRWFVSPNRLHHIIPQSGETILIDGNELTQMTHSKMTVINEM</sequence>
<dbReference type="OrthoDB" id="5778419at2759"/>
<organism evidence="3">
    <name type="scientific">Caenorhabditis brenneri</name>
    <name type="common">Nematode worm</name>
    <dbReference type="NCBI Taxonomy" id="135651"/>
    <lineage>
        <taxon>Eukaryota</taxon>
        <taxon>Metazoa</taxon>
        <taxon>Ecdysozoa</taxon>
        <taxon>Nematoda</taxon>
        <taxon>Chromadorea</taxon>
        <taxon>Rhabditida</taxon>
        <taxon>Rhabditina</taxon>
        <taxon>Rhabditomorpha</taxon>
        <taxon>Rhabditoidea</taxon>
        <taxon>Rhabditidae</taxon>
        <taxon>Peloderinae</taxon>
        <taxon>Caenorhabditis</taxon>
    </lineage>
</organism>
<dbReference type="eggNOG" id="ENOG502TCU1">
    <property type="taxonomic scope" value="Eukaryota"/>
</dbReference>
<dbReference type="AlphaFoldDB" id="G0NZ07"/>
<dbReference type="EMBL" id="GL379985">
    <property type="protein sequence ID" value="EGT40236.1"/>
    <property type="molecule type" value="Genomic_DNA"/>
</dbReference>
<proteinExistence type="predicted"/>
<evidence type="ECO:0000313" key="3">
    <source>
        <dbReference type="Proteomes" id="UP000008068"/>
    </source>
</evidence>
<evidence type="ECO:0000256" key="1">
    <source>
        <dbReference type="SAM" id="SignalP"/>
    </source>
</evidence>
<reference evidence="3" key="1">
    <citation type="submission" date="2011-07" db="EMBL/GenBank/DDBJ databases">
        <authorList>
            <consortium name="Caenorhabditis brenneri Sequencing and Analysis Consortium"/>
            <person name="Wilson R.K."/>
        </authorList>
    </citation>
    <scope>NUCLEOTIDE SEQUENCE [LARGE SCALE GENOMIC DNA]</scope>
    <source>
        <strain evidence="3">PB2801</strain>
    </source>
</reference>
<gene>
    <name evidence="2" type="ORF">CAEBREN_09367</name>
</gene>
<feature type="signal peptide" evidence="1">
    <location>
        <begin position="1"/>
        <end position="21"/>
    </location>
</feature>
<keyword evidence="3" id="KW-1185">Reference proteome</keyword>
<protein>
    <submittedName>
        <fullName evidence="2">Uncharacterized protein</fullName>
    </submittedName>
</protein>
<dbReference type="InParanoid" id="G0NZ07"/>
<keyword evidence="1" id="KW-0732">Signal</keyword>
<dbReference type="OMA" id="QNGFAVY"/>
<name>G0NZ07_CAEBE</name>
<dbReference type="Proteomes" id="UP000008068">
    <property type="component" value="Unassembled WGS sequence"/>
</dbReference>
<dbReference type="FunCoup" id="G0NZ07">
    <property type="interactions" value="1915"/>
</dbReference>
<dbReference type="HOGENOM" id="CLU_058894_0_0_1"/>
<feature type="chain" id="PRO_5003406038" evidence="1">
    <location>
        <begin position="22"/>
        <end position="394"/>
    </location>
</feature>
<evidence type="ECO:0000313" key="2">
    <source>
        <dbReference type="EMBL" id="EGT40236.1"/>
    </source>
</evidence>
<accession>G0NZ07</accession>